<dbReference type="SUPFAM" id="SSF55797">
    <property type="entry name" value="PR-1-like"/>
    <property type="match status" value="1"/>
</dbReference>
<dbReference type="KEGG" id="ccal:113464095"/>
<evidence type="ECO:0000313" key="3">
    <source>
        <dbReference type="Proteomes" id="UP000694925"/>
    </source>
</evidence>
<gene>
    <name evidence="4" type="primary">LOC113464095</name>
</gene>
<comment type="subcellular location">
    <subcellularLocation>
        <location evidence="1">Secreted</location>
    </subcellularLocation>
</comment>
<dbReference type="RefSeq" id="XP_026667854.1">
    <property type="nucleotide sequence ID" value="XM_026812053.1"/>
</dbReference>
<proteinExistence type="predicted"/>
<dbReference type="AlphaFoldDB" id="A0AAJ7RY41"/>
<reference evidence="4" key="1">
    <citation type="submission" date="2025-08" db="UniProtKB">
        <authorList>
            <consortium name="RefSeq"/>
        </authorList>
    </citation>
    <scope>IDENTIFICATION</scope>
    <source>
        <tissue evidence="4">Whole body</tissue>
    </source>
</reference>
<accession>A0AAJ7RY41</accession>
<organism evidence="3 4">
    <name type="scientific">Ceratina calcarata</name>
    <dbReference type="NCBI Taxonomy" id="156304"/>
    <lineage>
        <taxon>Eukaryota</taxon>
        <taxon>Metazoa</taxon>
        <taxon>Ecdysozoa</taxon>
        <taxon>Arthropoda</taxon>
        <taxon>Hexapoda</taxon>
        <taxon>Insecta</taxon>
        <taxon>Pterygota</taxon>
        <taxon>Neoptera</taxon>
        <taxon>Endopterygota</taxon>
        <taxon>Hymenoptera</taxon>
        <taxon>Apocrita</taxon>
        <taxon>Aculeata</taxon>
        <taxon>Apoidea</taxon>
        <taxon>Anthophila</taxon>
        <taxon>Apidae</taxon>
        <taxon>Ceratina</taxon>
        <taxon>Zadontomerus</taxon>
    </lineage>
</organism>
<dbReference type="Proteomes" id="UP000694925">
    <property type="component" value="Unplaced"/>
</dbReference>
<name>A0AAJ7RY41_9HYME</name>
<evidence type="ECO:0000256" key="1">
    <source>
        <dbReference type="ARBA" id="ARBA00004613"/>
    </source>
</evidence>
<sequence>MERFGVWQNVHAVNLTAMRDTSPRSRIQFHIQSWYSEVEDFDTAEFGLVNFTARWYLSYIPFALSTISQVGCGRAIYTARPEQSTRDAAETARASVGKRTIGVGFGDRVEALVCNYGPLDRNTPRELYEDGVPALCPPGTTRSLQYLALCQKFQVWQSQGETQQNGKGDATARNSSASSIKPAVHLVRLLLLLPARLSLSSTTYSF</sequence>
<keyword evidence="2" id="KW-0964">Secreted</keyword>
<dbReference type="InterPro" id="IPR035940">
    <property type="entry name" value="CAP_sf"/>
</dbReference>
<dbReference type="GeneID" id="113464095"/>
<dbReference type="Gene3D" id="3.40.33.10">
    <property type="entry name" value="CAP"/>
    <property type="match status" value="1"/>
</dbReference>
<keyword evidence="3" id="KW-1185">Reference proteome</keyword>
<evidence type="ECO:0000313" key="4">
    <source>
        <dbReference type="RefSeq" id="XP_026667854.1"/>
    </source>
</evidence>
<evidence type="ECO:0000256" key="2">
    <source>
        <dbReference type="ARBA" id="ARBA00022525"/>
    </source>
</evidence>
<protein>
    <submittedName>
        <fullName evidence="4">Uncharacterized protein LOC113464095</fullName>
    </submittedName>
</protein>